<dbReference type="AlphaFoldDB" id="A0A813YR47"/>
<dbReference type="Gene3D" id="3.90.1750.10">
    <property type="entry name" value="Hect, E3 ligase catalytic domains"/>
    <property type="match status" value="1"/>
</dbReference>
<dbReference type="PROSITE" id="PS00626">
    <property type="entry name" value="RCC1_2"/>
    <property type="match status" value="2"/>
</dbReference>
<feature type="non-terminal residue" evidence="9">
    <location>
        <position position="1"/>
    </location>
</feature>
<protein>
    <recommendedName>
        <fullName evidence="8">HECT domain-containing protein</fullName>
    </recommendedName>
</protein>
<dbReference type="Pfam" id="PF25390">
    <property type="entry name" value="WD40_RLD"/>
    <property type="match status" value="1"/>
</dbReference>
<dbReference type="EMBL" id="CAJOBC010001341">
    <property type="protein sequence ID" value="CAF3672784.1"/>
    <property type="molecule type" value="Genomic_DNA"/>
</dbReference>
<dbReference type="FunFam" id="3.30.2410.10:FF:000003">
    <property type="entry name" value="probable E3 ubiquitin-protein ligase HERC4 isoform X1"/>
    <property type="match status" value="1"/>
</dbReference>
<dbReference type="Gene3D" id="2.130.10.30">
    <property type="entry name" value="Regulator of chromosome condensation 1/beta-lactamase-inhibitor protein II"/>
    <property type="match status" value="2"/>
</dbReference>
<dbReference type="InterPro" id="IPR000408">
    <property type="entry name" value="Reg_chr_condens"/>
</dbReference>
<feature type="repeat" description="RCC1" evidence="7">
    <location>
        <begin position="95"/>
        <end position="145"/>
    </location>
</feature>
<dbReference type="Pfam" id="PF00632">
    <property type="entry name" value="HECT"/>
    <property type="match status" value="1"/>
</dbReference>
<dbReference type="GO" id="GO:0004842">
    <property type="term" value="F:ubiquitin-protein transferase activity"/>
    <property type="evidence" value="ECO:0007669"/>
    <property type="project" value="InterPro"/>
</dbReference>
<dbReference type="OrthoDB" id="8068875at2759"/>
<proteinExistence type="predicted"/>
<keyword evidence="5 6" id="KW-0833">Ubl conjugation pathway</keyword>
<evidence type="ECO:0000256" key="3">
    <source>
        <dbReference type="ARBA" id="ARBA00022679"/>
    </source>
</evidence>
<evidence type="ECO:0000313" key="11">
    <source>
        <dbReference type="Proteomes" id="UP000663829"/>
    </source>
</evidence>
<dbReference type="InterPro" id="IPR000569">
    <property type="entry name" value="HECT_dom"/>
</dbReference>
<dbReference type="Proteomes" id="UP000663829">
    <property type="component" value="Unassembled WGS sequence"/>
</dbReference>
<dbReference type="InterPro" id="IPR035983">
    <property type="entry name" value="Hect_E3_ubiquitin_ligase"/>
</dbReference>
<dbReference type="EMBL" id="CAJNOQ010001341">
    <property type="protein sequence ID" value="CAF0887903.1"/>
    <property type="molecule type" value="Genomic_DNA"/>
</dbReference>
<dbReference type="Proteomes" id="UP000681722">
    <property type="component" value="Unassembled WGS sequence"/>
</dbReference>
<dbReference type="Gene3D" id="3.30.2410.10">
    <property type="entry name" value="Hect, E3 ligase catalytic domain"/>
    <property type="match status" value="1"/>
</dbReference>
<organism evidence="9 11">
    <name type="scientific">Didymodactylos carnosus</name>
    <dbReference type="NCBI Taxonomy" id="1234261"/>
    <lineage>
        <taxon>Eukaryota</taxon>
        <taxon>Metazoa</taxon>
        <taxon>Spiralia</taxon>
        <taxon>Gnathifera</taxon>
        <taxon>Rotifera</taxon>
        <taxon>Eurotatoria</taxon>
        <taxon>Bdelloidea</taxon>
        <taxon>Philodinida</taxon>
        <taxon>Philodinidae</taxon>
        <taxon>Didymodactylos</taxon>
    </lineage>
</organism>
<keyword evidence="11" id="KW-1185">Reference proteome</keyword>
<evidence type="ECO:0000256" key="2">
    <source>
        <dbReference type="ARBA" id="ARBA00022490"/>
    </source>
</evidence>
<feature type="repeat" description="RCC1" evidence="7">
    <location>
        <begin position="45"/>
        <end position="94"/>
    </location>
</feature>
<keyword evidence="4" id="KW-0677">Repeat</keyword>
<dbReference type="PANTHER" id="PTHR45622:SF76">
    <property type="entry name" value="HECT AND RLD DOMAIN CONTAINING E3 UBIQUITIN LIGASE 4, ISOFORM C"/>
    <property type="match status" value="1"/>
</dbReference>
<sequence length="1037" mass="117430">HGQLGLGPTSSGFIATPQRNTFFDDKVCIQLACTLTHTCFLMDNGRVFSCGNNDYSQLGREGRTTVPECVILPNDAEGVQVACGQHFSLCLTITGRIVCWGSINGKIGSDDGFFYPKPQYVSGFEDKRMIQIATGYSHALTLTDDGTVYSFGVNSAGQLGLGNSDDCVCACPLLCLRGSPICYIACGANHSVIISKSGTVFTCGLNSSGQLGVGDTESRIWPSNVKAVQNQKVTYASCGEKHTVVITADGGVFSFGSGSHGQLGHNSVMDELLPKKISELMGSEVTQVACGRSHTVVFVPSVGQILVFGLACAGRPDTQLTSYVAIPTKLQYPFVSYRAIGQLQRQMSHSSDRSGQQQQQNVQVVFITAGGHQTFIRISHKSQRPADYRLYSLHRPILELTLEFAKSLCHVEKSPVGLTDAKKKMSRLFSTEACINGSFLASPDIHYRTSSNNPGIDIDSVIAVMEKLRTCDQTIQDLLLEHIQSIIITLPETAPCFEALRVYLVLPFCHIFENDESLETVTCPFALALTRLKERADGKVLDYWIQHIGRLYKPLVVKIIGINVGHMSAAQTQYQLLLRGILDLLKKIHNVSCVMAKPELVSHDFFYIKELNDKIDIKNHYIIWQQRHLFQEKGVFSFCEYPFLFDFRAKTILLQYAAQLSMQDAIRQAFQHNFQSLFSARIDPVNPLLTLHINRNSIVQNTIDQLDKYKEEDFKKPLQVYFINEEGLDAGGVKKEFFLLLTKEILDPKYGMFTYYEETHTIWFSEYGLEEDHMYRLIGTLCGLAIYNLIIIDLPFPLVLYKKLLNKGKIDIDDLKTLSPIIYRSLQQLLLYKENDIEETFCFTFEIVRESFGERRHIELKPNGSNIMVNQLNKQEFVDLYIDYIFNKSVDTQFRAFNEGFRRVCSSKPLELFYPDELMSFVIGNTNYDWNDFQNKTEYKGEYHANHQIIKWFWEVFHKMTTEDKKKFLQFLTGSTRVPIFGWSQPMVIQRSHQDDQHLPVAHTCFNILDLPSYSSKDTLKDKLTEAIQHHLGFTLV</sequence>
<feature type="domain" description="HECT" evidence="8">
    <location>
        <begin position="710"/>
        <end position="1037"/>
    </location>
</feature>
<reference evidence="9" key="1">
    <citation type="submission" date="2021-02" db="EMBL/GenBank/DDBJ databases">
        <authorList>
            <person name="Nowell W R."/>
        </authorList>
    </citation>
    <scope>NUCLEOTIDE SEQUENCE</scope>
</reference>
<evidence type="ECO:0000256" key="4">
    <source>
        <dbReference type="ARBA" id="ARBA00022737"/>
    </source>
</evidence>
<dbReference type="SMART" id="SM00119">
    <property type="entry name" value="HECTc"/>
    <property type="match status" value="1"/>
</dbReference>
<evidence type="ECO:0000256" key="6">
    <source>
        <dbReference type="PROSITE-ProRule" id="PRU00104"/>
    </source>
</evidence>
<dbReference type="InterPro" id="IPR058923">
    <property type="entry name" value="RCC1-like_dom"/>
</dbReference>
<evidence type="ECO:0000313" key="9">
    <source>
        <dbReference type="EMBL" id="CAF0887903.1"/>
    </source>
</evidence>
<name>A0A813YR47_9BILA</name>
<dbReference type="PROSITE" id="PS50012">
    <property type="entry name" value="RCC1_3"/>
    <property type="match status" value="5"/>
</dbReference>
<evidence type="ECO:0000256" key="5">
    <source>
        <dbReference type="ARBA" id="ARBA00022786"/>
    </source>
</evidence>
<dbReference type="FunFam" id="3.30.2160.10:FF:000004">
    <property type="entry name" value="probable E3 ubiquitin-protein ligase HERC4 isoform X1"/>
    <property type="match status" value="1"/>
</dbReference>
<evidence type="ECO:0000259" key="8">
    <source>
        <dbReference type="PROSITE" id="PS50237"/>
    </source>
</evidence>
<gene>
    <name evidence="9" type="ORF">GPM918_LOCUS7962</name>
    <name evidence="10" type="ORF">SRO942_LOCUS7962</name>
</gene>
<dbReference type="GO" id="GO:0005737">
    <property type="term" value="C:cytoplasm"/>
    <property type="evidence" value="ECO:0007669"/>
    <property type="project" value="UniProtKB-SubCell"/>
</dbReference>
<keyword evidence="2" id="KW-0963">Cytoplasm</keyword>
<dbReference type="PANTHER" id="PTHR45622">
    <property type="entry name" value="UBIQUITIN-PROTEIN LIGASE E3A-RELATED"/>
    <property type="match status" value="1"/>
</dbReference>
<feature type="repeat" description="RCC1" evidence="7">
    <location>
        <begin position="250"/>
        <end position="301"/>
    </location>
</feature>
<feature type="active site" description="Glycyl thioester intermediate" evidence="6">
    <location>
        <position position="1005"/>
    </location>
</feature>
<dbReference type="SUPFAM" id="SSF50985">
    <property type="entry name" value="RCC1/BLIP-II"/>
    <property type="match status" value="1"/>
</dbReference>
<dbReference type="InterPro" id="IPR009091">
    <property type="entry name" value="RCC1/BLIP-II"/>
</dbReference>
<feature type="repeat" description="RCC1" evidence="7">
    <location>
        <begin position="146"/>
        <end position="197"/>
    </location>
</feature>
<feature type="repeat" description="RCC1" evidence="7">
    <location>
        <begin position="198"/>
        <end position="249"/>
    </location>
</feature>
<evidence type="ECO:0000256" key="1">
    <source>
        <dbReference type="ARBA" id="ARBA00004496"/>
    </source>
</evidence>
<dbReference type="CDD" id="cd00078">
    <property type="entry name" value="HECTc"/>
    <property type="match status" value="1"/>
</dbReference>
<dbReference type="SUPFAM" id="SSF56204">
    <property type="entry name" value="Hect, E3 ligase catalytic domain"/>
    <property type="match status" value="1"/>
</dbReference>
<dbReference type="InterPro" id="IPR051709">
    <property type="entry name" value="Ub-ligase/GTPase-reg"/>
</dbReference>
<accession>A0A813YR47</accession>
<comment type="caution">
    <text evidence="9">The sequence shown here is derived from an EMBL/GenBank/DDBJ whole genome shotgun (WGS) entry which is preliminary data.</text>
</comment>
<keyword evidence="3" id="KW-0808">Transferase</keyword>
<dbReference type="PRINTS" id="PR00633">
    <property type="entry name" value="RCCNDNSATION"/>
</dbReference>
<dbReference type="PROSITE" id="PS50237">
    <property type="entry name" value="HECT"/>
    <property type="match status" value="1"/>
</dbReference>
<evidence type="ECO:0000256" key="7">
    <source>
        <dbReference type="PROSITE-ProRule" id="PRU00235"/>
    </source>
</evidence>
<dbReference type="Gene3D" id="3.30.2160.10">
    <property type="entry name" value="Hect, E3 ligase catalytic domain"/>
    <property type="match status" value="1"/>
</dbReference>
<evidence type="ECO:0000313" key="10">
    <source>
        <dbReference type="EMBL" id="CAF3672784.1"/>
    </source>
</evidence>
<comment type="subcellular location">
    <subcellularLocation>
        <location evidence="1">Cytoplasm</location>
    </subcellularLocation>
</comment>